<name>A0A1M4SWV3_9FIRM</name>
<dbReference type="PROSITE" id="PS51462">
    <property type="entry name" value="NUDIX"/>
    <property type="match status" value="1"/>
</dbReference>
<dbReference type="Pfam" id="PF00293">
    <property type="entry name" value="NUDIX"/>
    <property type="match status" value="1"/>
</dbReference>
<gene>
    <name evidence="2" type="ORF">SAMN02745784_00536</name>
</gene>
<dbReference type="Gene3D" id="3.90.79.10">
    <property type="entry name" value="Nucleoside Triphosphate Pyrophosphohydrolase"/>
    <property type="match status" value="1"/>
</dbReference>
<dbReference type="AlphaFoldDB" id="A0A1M4SWV3"/>
<dbReference type="InterPro" id="IPR000086">
    <property type="entry name" value="NUDIX_hydrolase_dom"/>
</dbReference>
<protein>
    <submittedName>
        <fullName evidence="2">8-oxo-dGTP pyrophosphatase MutT, NUDIX family</fullName>
    </submittedName>
</protein>
<dbReference type="GeneID" id="90995218"/>
<keyword evidence="3" id="KW-1185">Reference proteome</keyword>
<organism evidence="2 3">
    <name type="scientific">Tissierella praeacuta DSM 18095</name>
    <dbReference type="NCBI Taxonomy" id="1123404"/>
    <lineage>
        <taxon>Bacteria</taxon>
        <taxon>Bacillati</taxon>
        <taxon>Bacillota</taxon>
        <taxon>Tissierellia</taxon>
        <taxon>Tissierellales</taxon>
        <taxon>Tissierellaceae</taxon>
        <taxon>Tissierella</taxon>
    </lineage>
</organism>
<dbReference type="InterPro" id="IPR015797">
    <property type="entry name" value="NUDIX_hydrolase-like_dom_sf"/>
</dbReference>
<dbReference type="SUPFAM" id="SSF55811">
    <property type="entry name" value="Nudix"/>
    <property type="match status" value="1"/>
</dbReference>
<evidence type="ECO:0000313" key="2">
    <source>
        <dbReference type="EMBL" id="SHE36639.1"/>
    </source>
</evidence>
<evidence type="ECO:0000313" key="3">
    <source>
        <dbReference type="Proteomes" id="UP000184114"/>
    </source>
</evidence>
<sequence length="147" mass="17039">MIIRNCAGGVVFRDDKVFVLKNDKNEWVLPKGKIRGEQLPPETAINRVEYETGVNAPKIVSSAGETAYEFYSFSRNQAVCNKIIWYIMESQDEEYKVNLEEGFKEGGFYPVEEAVDMITYSQDKSLVSLAYKRYLEFKDYQEKLNYA</sequence>
<dbReference type="RefSeq" id="WP_072972802.1">
    <property type="nucleotide sequence ID" value="NZ_FQTY01000001.1"/>
</dbReference>
<reference evidence="3" key="1">
    <citation type="submission" date="2016-11" db="EMBL/GenBank/DDBJ databases">
        <authorList>
            <person name="Varghese N."/>
            <person name="Submissions S."/>
        </authorList>
    </citation>
    <scope>NUCLEOTIDE SEQUENCE [LARGE SCALE GENOMIC DNA]</scope>
    <source>
        <strain evidence="3">DSM 18095</strain>
    </source>
</reference>
<evidence type="ECO:0000259" key="1">
    <source>
        <dbReference type="PROSITE" id="PS51462"/>
    </source>
</evidence>
<dbReference type="EMBL" id="FQTY01000001">
    <property type="protein sequence ID" value="SHE36639.1"/>
    <property type="molecule type" value="Genomic_DNA"/>
</dbReference>
<dbReference type="Proteomes" id="UP000184114">
    <property type="component" value="Unassembled WGS sequence"/>
</dbReference>
<feature type="domain" description="Nudix hydrolase" evidence="1">
    <location>
        <begin position="2"/>
        <end position="131"/>
    </location>
</feature>
<dbReference type="STRING" id="1123404.SAMN02745784_00536"/>
<proteinExistence type="predicted"/>
<dbReference type="CDD" id="cd03673">
    <property type="entry name" value="NUDIX_Ap6A_hydrolase"/>
    <property type="match status" value="1"/>
</dbReference>
<accession>A0A1M4SWV3</accession>